<dbReference type="Proteomes" id="UP000054279">
    <property type="component" value="Unassembled WGS sequence"/>
</dbReference>
<sequence>MKFLFAFLCSVLVTASSTFTKRQEMPRCELPSCVGALAAAAPAIASCANAINDQNDPNASMFNRAAENVDCLIEAVESAIDIPKDCTPCVQALFPEGTVG</sequence>
<protein>
    <recommendedName>
        <fullName evidence="4">Fungal calcium binding protein domain-containing protein</fullName>
    </recommendedName>
</protein>
<gene>
    <name evidence="2" type="ORF">M422DRAFT_249347</name>
</gene>
<keyword evidence="3" id="KW-1185">Reference proteome</keyword>
<accession>A0A0C9UVH3</accession>
<evidence type="ECO:0008006" key="4">
    <source>
        <dbReference type="Google" id="ProtNLM"/>
    </source>
</evidence>
<keyword evidence="1" id="KW-0732">Signal</keyword>
<evidence type="ECO:0000313" key="2">
    <source>
        <dbReference type="EMBL" id="KIJ47040.1"/>
    </source>
</evidence>
<name>A0A0C9UVH3_SPHS4</name>
<organism evidence="2 3">
    <name type="scientific">Sphaerobolus stellatus (strain SS14)</name>
    <dbReference type="NCBI Taxonomy" id="990650"/>
    <lineage>
        <taxon>Eukaryota</taxon>
        <taxon>Fungi</taxon>
        <taxon>Dikarya</taxon>
        <taxon>Basidiomycota</taxon>
        <taxon>Agaricomycotina</taxon>
        <taxon>Agaricomycetes</taxon>
        <taxon>Phallomycetidae</taxon>
        <taxon>Geastrales</taxon>
        <taxon>Sphaerobolaceae</taxon>
        <taxon>Sphaerobolus</taxon>
    </lineage>
</organism>
<dbReference type="AlphaFoldDB" id="A0A0C9UVH3"/>
<dbReference type="HOGENOM" id="CLU_156050_0_0_1"/>
<dbReference type="EMBL" id="KN837104">
    <property type="protein sequence ID" value="KIJ47040.1"/>
    <property type="molecule type" value="Genomic_DNA"/>
</dbReference>
<evidence type="ECO:0000256" key="1">
    <source>
        <dbReference type="SAM" id="SignalP"/>
    </source>
</evidence>
<evidence type="ECO:0000313" key="3">
    <source>
        <dbReference type="Proteomes" id="UP000054279"/>
    </source>
</evidence>
<reference evidence="2 3" key="1">
    <citation type="submission" date="2014-06" db="EMBL/GenBank/DDBJ databases">
        <title>Evolutionary Origins and Diversification of the Mycorrhizal Mutualists.</title>
        <authorList>
            <consortium name="DOE Joint Genome Institute"/>
            <consortium name="Mycorrhizal Genomics Consortium"/>
            <person name="Kohler A."/>
            <person name="Kuo A."/>
            <person name="Nagy L.G."/>
            <person name="Floudas D."/>
            <person name="Copeland A."/>
            <person name="Barry K.W."/>
            <person name="Cichocki N."/>
            <person name="Veneault-Fourrey C."/>
            <person name="LaButti K."/>
            <person name="Lindquist E.A."/>
            <person name="Lipzen A."/>
            <person name="Lundell T."/>
            <person name="Morin E."/>
            <person name="Murat C."/>
            <person name="Riley R."/>
            <person name="Ohm R."/>
            <person name="Sun H."/>
            <person name="Tunlid A."/>
            <person name="Henrissat B."/>
            <person name="Grigoriev I.V."/>
            <person name="Hibbett D.S."/>
            <person name="Martin F."/>
        </authorList>
    </citation>
    <scope>NUCLEOTIDE SEQUENCE [LARGE SCALE GENOMIC DNA]</scope>
    <source>
        <strain evidence="2 3">SS14</strain>
    </source>
</reference>
<proteinExistence type="predicted"/>
<feature type="signal peptide" evidence="1">
    <location>
        <begin position="1"/>
        <end position="15"/>
    </location>
</feature>
<feature type="chain" id="PRO_5012045545" description="Fungal calcium binding protein domain-containing protein" evidence="1">
    <location>
        <begin position="16"/>
        <end position="100"/>
    </location>
</feature>